<sequence>VDDVIDLVYKLRHSENAADLPESAEYALIRLLLRYDPSFLFKLASDPINYGVFMNEHAACLAIDHFIEKKDFAGAARLSAWIMQQEMTENELLNLLILYSCSKWAELPAEEQVMPFETAEDEDANDDDMKTFRFPYLKNAHFDSHFDLTDPHQLAGKTLLWVARDCRSLPETLKQSLRL</sequence>
<dbReference type="PANTHER" id="PTHR21393:SF0">
    <property type="entry name" value="SMALL RIBOSOMAL SUBUNIT PROTEIN MS27"/>
    <property type="match status" value="1"/>
</dbReference>
<organism evidence="2 3">
    <name type="scientific">Ancylostoma duodenale</name>
    <dbReference type="NCBI Taxonomy" id="51022"/>
    <lineage>
        <taxon>Eukaryota</taxon>
        <taxon>Metazoa</taxon>
        <taxon>Ecdysozoa</taxon>
        <taxon>Nematoda</taxon>
        <taxon>Chromadorea</taxon>
        <taxon>Rhabditida</taxon>
        <taxon>Rhabditina</taxon>
        <taxon>Rhabditomorpha</taxon>
        <taxon>Strongyloidea</taxon>
        <taxon>Ancylostomatidae</taxon>
        <taxon>Ancylostomatinae</taxon>
        <taxon>Ancylostoma</taxon>
    </lineage>
</organism>
<dbReference type="InterPro" id="IPR034913">
    <property type="entry name" value="mS27/PTCD2"/>
</dbReference>
<comment type="subcellular location">
    <subcellularLocation>
        <location evidence="1">Mitochondrion</location>
    </subcellularLocation>
</comment>
<dbReference type="OrthoDB" id="19830at2759"/>
<proteinExistence type="predicted"/>
<dbReference type="InterPro" id="IPR019266">
    <property type="entry name" value="Ribosomal_mS27"/>
</dbReference>
<dbReference type="Pfam" id="PF10037">
    <property type="entry name" value="MRP-S27"/>
    <property type="match status" value="1"/>
</dbReference>
<protein>
    <submittedName>
        <fullName evidence="2">Uncharacterized protein</fullName>
    </submittedName>
</protein>
<reference evidence="2 3" key="1">
    <citation type="submission" date="2013-12" db="EMBL/GenBank/DDBJ databases">
        <title>Draft genome of the parsitic nematode Ancylostoma duodenale.</title>
        <authorList>
            <person name="Mitreva M."/>
        </authorList>
    </citation>
    <scope>NUCLEOTIDE SEQUENCE [LARGE SCALE GENOMIC DNA]</scope>
    <source>
        <strain evidence="2 3">Zhejiang</strain>
    </source>
</reference>
<feature type="non-terminal residue" evidence="2">
    <location>
        <position position="1"/>
    </location>
</feature>
<dbReference type="Proteomes" id="UP000054047">
    <property type="component" value="Unassembled WGS sequence"/>
</dbReference>
<dbReference type="GO" id="GO:0005739">
    <property type="term" value="C:mitochondrion"/>
    <property type="evidence" value="ECO:0007669"/>
    <property type="project" value="UniProtKB-SubCell"/>
</dbReference>
<gene>
    <name evidence="2" type="ORF">ANCDUO_19453</name>
</gene>
<name>A0A0C2C2H1_9BILA</name>
<dbReference type="EMBL" id="KN749612">
    <property type="protein sequence ID" value="KIH50468.1"/>
    <property type="molecule type" value="Genomic_DNA"/>
</dbReference>
<dbReference type="PANTHER" id="PTHR21393">
    <property type="entry name" value="MITOCHONDRIAL 28S RIBOSOMAL PROTEIN S27"/>
    <property type="match status" value="1"/>
</dbReference>
<evidence type="ECO:0000313" key="3">
    <source>
        <dbReference type="Proteomes" id="UP000054047"/>
    </source>
</evidence>
<accession>A0A0C2C2H1</accession>
<feature type="non-terminal residue" evidence="2">
    <location>
        <position position="179"/>
    </location>
</feature>
<evidence type="ECO:0000256" key="1">
    <source>
        <dbReference type="ARBA" id="ARBA00004173"/>
    </source>
</evidence>
<evidence type="ECO:0000313" key="2">
    <source>
        <dbReference type="EMBL" id="KIH50468.1"/>
    </source>
</evidence>
<keyword evidence="3" id="KW-1185">Reference proteome</keyword>
<dbReference type="AlphaFoldDB" id="A0A0C2C2H1"/>